<name>A0A1D6DSJ5_MAIZE</name>
<reference evidence="1" key="1">
    <citation type="submission" date="2015-12" db="EMBL/GenBank/DDBJ databases">
        <title>Update maize B73 reference genome by single molecule sequencing technologies.</title>
        <authorList>
            <consortium name="Maize Genome Sequencing Project"/>
            <person name="Ware D."/>
        </authorList>
    </citation>
    <scope>NUCLEOTIDE SEQUENCE</scope>
    <source>
        <tissue evidence="1">Seedling</tissue>
    </source>
</reference>
<protein>
    <submittedName>
        <fullName evidence="1">Uncharacterized protein</fullName>
    </submittedName>
</protein>
<gene>
    <name evidence="1" type="ORF">ZEAMMB73_Zm00001d050573</name>
</gene>
<dbReference type="EMBL" id="CM000780">
    <property type="protein sequence ID" value="AQK52714.1"/>
    <property type="molecule type" value="Genomic_DNA"/>
</dbReference>
<organism evidence="1">
    <name type="scientific">Zea mays</name>
    <name type="common">Maize</name>
    <dbReference type="NCBI Taxonomy" id="4577"/>
    <lineage>
        <taxon>Eukaryota</taxon>
        <taxon>Viridiplantae</taxon>
        <taxon>Streptophyta</taxon>
        <taxon>Embryophyta</taxon>
        <taxon>Tracheophyta</taxon>
        <taxon>Spermatophyta</taxon>
        <taxon>Magnoliopsida</taxon>
        <taxon>Liliopsida</taxon>
        <taxon>Poales</taxon>
        <taxon>Poaceae</taxon>
        <taxon>PACMAD clade</taxon>
        <taxon>Panicoideae</taxon>
        <taxon>Andropogonodae</taxon>
        <taxon>Andropogoneae</taxon>
        <taxon>Tripsacinae</taxon>
        <taxon>Zea</taxon>
    </lineage>
</organism>
<dbReference type="AlphaFoldDB" id="A0A1D6DSJ5"/>
<sequence>MDRRTPGFRRGGLLDSIVASASPPLPLLVFMGLSNILRAEGHQRDAANTELSLLRGTKPTKTHHGSDVRINVLRFMLGCLFSLKPFDIK</sequence>
<accession>A0A1D6DSJ5</accession>
<proteinExistence type="predicted"/>
<evidence type="ECO:0000313" key="1">
    <source>
        <dbReference type="EMBL" id="AQK52714.1"/>
    </source>
</evidence>